<name>A0ABW0GCU5_9PROT</name>
<sequence>LGSSIIDDHEKEEMEEAQRAAEARATQAEAERDFLAGEVETLKETIRTGLEGRLRASEAMDKAINPNGEQRDFIPAARALHKELADTKAALSASQAREAGMRAVLRLAAQWGISADGYHAFIATGLKRWIADGATGSLPDEVMDAARRNCHSELVAALSPAQPSQDRRILAPWNPCLEKLKDGEPFFVLLGRDEDAAGAVRYWADSRALRRGPSAKTAEARKLADQMDAYRPGLLTTETEVSNG</sequence>
<keyword evidence="3" id="KW-1185">Reference proteome</keyword>
<feature type="non-terminal residue" evidence="2">
    <location>
        <position position="1"/>
    </location>
</feature>
<accession>A0ABW0GCU5</accession>
<dbReference type="RefSeq" id="WP_376997703.1">
    <property type="nucleotide sequence ID" value="NZ_JBHSLC010000069.1"/>
</dbReference>
<proteinExistence type="predicted"/>
<dbReference type="Proteomes" id="UP001596166">
    <property type="component" value="Unassembled WGS sequence"/>
</dbReference>
<organism evidence="2 3">
    <name type="scientific">Azospirillum himalayense</name>
    <dbReference type="NCBI Taxonomy" id="654847"/>
    <lineage>
        <taxon>Bacteria</taxon>
        <taxon>Pseudomonadati</taxon>
        <taxon>Pseudomonadota</taxon>
        <taxon>Alphaproteobacteria</taxon>
        <taxon>Rhodospirillales</taxon>
        <taxon>Azospirillaceae</taxon>
        <taxon>Azospirillum</taxon>
    </lineage>
</organism>
<feature type="coiled-coil region" evidence="1">
    <location>
        <begin position="6"/>
        <end position="45"/>
    </location>
</feature>
<dbReference type="EMBL" id="JBHSLC010000069">
    <property type="protein sequence ID" value="MFC5358022.1"/>
    <property type="molecule type" value="Genomic_DNA"/>
</dbReference>
<evidence type="ECO:0008006" key="4">
    <source>
        <dbReference type="Google" id="ProtNLM"/>
    </source>
</evidence>
<evidence type="ECO:0000313" key="3">
    <source>
        <dbReference type="Proteomes" id="UP001596166"/>
    </source>
</evidence>
<evidence type="ECO:0000313" key="2">
    <source>
        <dbReference type="EMBL" id="MFC5358022.1"/>
    </source>
</evidence>
<comment type="caution">
    <text evidence="2">The sequence shown here is derived from an EMBL/GenBank/DDBJ whole genome shotgun (WGS) entry which is preliminary data.</text>
</comment>
<gene>
    <name evidence="2" type="ORF">ACFPMG_23820</name>
</gene>
<protein>
    <recommendedName>
        <fullName evidence="4">Chromosome partitioning protein ParB</fullName>
    </recommendedName>
</protein>
<keyword evidence="1" id="KW-0175">Coiled coil</keyword>
<reference evidence="3" key="1">
    <citation type="journal article" date="2019" name="Int. J. Syst. Evol. Microbiol.">
        <title>The Global Catalogue of Microorganisms (GCM) 10K type strain sequencing project: providing services to taxonomists for standard genome sequencing and annotation.</title>
        <authorList>
            <consortium name="The Broad Institute Genomics Platform"/>
            <consortium name="The Broad Institute Genome Sequencing Center for Infectious Disease"/>
            <person name="Wu L."/>
            <person name="Ma J."/>
        </authorList>
    </citation>
    <scope>NUCLEOTIDE SEQUENCE [LARGE SCALE GENOMIC DNA]</scope>
    <source>
        <strain evidence="3">CCUG 58760</strain>
    </source>
</reference>
<evidence type="ECO:0000256" key="1">
    <source>
        <dbReference type="SAM" id="Coils"/>
    </source>
</evidence>